<dbReference type="GO" id="GO:0008168">
    <property type="term" value="F:methyltransferase activity"/>
    <property type="evidence" value="ECO:0007669"/>
    <property type="project" value="UniProtKB-KW"/>
</dbReference>
<dbReference type="InterPro" id="IPR010426">
    <property type="entry name" value="MTTB_MeTrfase"/>
</dbReference>
<dbReference type="Pfam" id="PF06253">
    <property type="entry name" value="MTTB"/>
    <property type="match status" value="1"/>
</dbReference>
<feature type="non-terminal residue" evidence="4">
    <location>
        <position position="1"/>
    </location>
</feature>
<dbReference type="GO" id="GO:0032259">
    <property type="term" value="P:methylation"/>
    <property type="evidence" value="ECO:0007669"/>
    <property type="project" value="UniProtKB-KW"/>
</dbReference>
<keyword evidence="2" id="KW-0489">Methyltransferase</keyword>
<evidence type="ECO:0000313" key="4">
    <source>
        <dbReference type="EMBL" id="GAG97621.1"/>
    </source>
</evidence>
<dbReference type="GO" id="GO:0015948">
    <property type="term" value="P:methanogenesis"/>
    <property type="evidence" value="ECO:0007669"/>
    <property type="project" value="InterPro"/>
</dbReference>
<dbReference type="EMBL" id="BART01022535">
    <property type="protein sequence ID" value="GAG97621.1"/>
    <property type="molecule type" value="Genomic_DNA"/>
</dbReference>
<accession>X1DMH7</accession>
<organism evidence="4">
    <name type="scientific">marine sediment metagenome</name>
    <dbReference type="NCBI Taxonomy" id="412755"/>
    <lineage>
        <taxon>unclassified sequences</taxon>
        <taxon>metagenomes</taxon>
        <taxon>ecological metagenomes</taxon>
    </lineage>
</organism>
<sequence>IATSQMGKHYGFPVYINAGLTDSKRPDAQAGLECGITLSLGIASGADIFGHMGICGMDQGSLYINFIHFFLSPNLNIF</sequence>
<keyword evidence="3" id="KW-0808">Transferase</keyword>
<reference evidence="4" key="1">
    <citation type="journal article" date="2014" name="Front. Microbiol.">
        <title>High frequency of phylogenetically diverse reductive dehalogenase-homologous genes in deep subseafloor sedimentary metagenomes.</title>
        <authorList>
            <person name="Kawai M."/>
            <person name="Futagami T."/>
            <person name="Toyoda A."/>
            <person name="Takaki Y."/>
            <person name="Nishi S."/>
            <person name="Hori S."/>
            <person name="Arai W."/>
            <person name="Tsubouchi T."/>
            <person name="Morono Y."/>
            <person name="Uchiyama I."/>
            <person name="Ito T."/>
            <person name="Fujiyama A."/>
            <person name="Inagaki F."/>
            <person name="Takami H."/>
        </authorList>
    </citation>
    <scope>NUCLEOTIDE SEQUENCE</scope>
    <source>
        <strain evidence="4">Expedition CK06-06</strain>
    </source>
</reference>
<gene>
    <name evidence="4" type="ORF">S01H4_41237</name>
</gene>
<evidence type="ECO:0000256" key="3">
    <source>
        <dbReference type="ARBA" id="ARBA00022679"/>
    </source>
</evidence>
<protein>
    <submittedName>
        <fullName evidence="4">Uncharacterized protein</fullName>
    </submittedName>
</protein>
<evidence type="ECO:0000256" key="2">
    <source>
        <dbReference type="ARBA" id="ARBA00022603"/>
    </source>
</evidence>
<comment type="similarity">
    <text evidence="1">Belongs to the trimethylamine methyltransferase family.</text>
</comment>
<name>X1DMH7_9ZZZZ</name>
<dbReference type="AlphaFoldDB" id="X1DMH7"/>
<comment type="caution">
    <text evidence="4">The sequence shown here is derived from an EMBL/GenBank/DDBJ whole genome shotgun (WGS) entry which is preliminary data.</text>
</comment>
<evidence type="ECO:0000256" key="1">
    <source>
        <dbReference type="ARBA" id="ARBA00007137"/>
    </source>
</evidence>
<dbReference type="Gene3D" id="3.20.20.480">
    <property type="entry name" value="Trimethylamine methyltransferase-like"/>
    <property type="match status" value="1"/>
</dbReference>
<proteinExistence type="inferred from homology"/>
<dbReference type="InterPro" id="IPR038601">
    <property type="entry name" value="MttB-like_sf"/>
</dbReference>